<dbReference type="KEGG" id="pmes:FX988_00769"/>
<dbReference type="InterPro" id="IPR050277">
    <property type="entry name" value="Sodium:Solute_Symporter"/>
</dbReference>
<keyword evidence="11" id="KW-1185">Reference proteome</keyword>
<name>A0A857JEV1_9ALTE</name>
<evidence type="ECO:0000256" key="7">
    <source>
        <dbReference type="ARBA" id="ARBA00023136"/>
    </source>
</evidence>
<evidence type="ECO:0000256" key="9">
    <source>
        <dbReference type="SAM" id="Phobius"/>
    </source>
</evidence>
<dbReference type="InterPro" id="IPR001734">
    <property type="entry name" value="Na/solute_symporter"/>
</dbReference>
<evidence type="ECO:0000256" key="5">
    <source>
        <dbReference type="ARBA" id="ARBA00022847"/>
    </source>
</evidence>
<dbReference type="OrthoDB" id="9810181at2"/>
<feature type="transmembrane region" description="Helical" evidence="9">
    <location>
        <begin position="451"/>
        <end position="470"/>
    </location>
</feature>
<dbReference type="Pfam" id="PF00474">
    <property type="entry name" value="SSF"/>
    <property type="match status" value="1"/>
</dbReference>
<evidence type="ECO:0000256" key="2">
    <source>
        <dbReference type="ARBA" id="ARBA00006434"/>
    </source>
</evidence>
<sequence length="490" mass="52814">MKTSMLFIVLLYEVVTICGVALWLKRANKHADQHSENEFALGGRSLPVGVVAATMALTVLGTAHILGVFEMVWGVGAAAIWFSIAHVILLVVVCYSTGLWVRRLRVTTVPELLEHLFGKGIRVLVSCVMAGIIFGILTIETQGLGIIINAMTGWGIKNGAIAGGLIGIFYVVLAGMKEVGWINLINAVVMYIGLILATIFMALRLPGGNFDSVTEHFVSQDMDHMISVFGNSQIMITFTLGIVIAVLFSQSVNQMLLQTAMSAKDEKTIKKALWIAAPANGLFGVFAVVLGLTAMTIPEFAELGPKKAATQMLVESLPPWLAALLLASFLAAILSTFAMTALSPATIFSNDIYKGLIKPDATEAQMTKVTQIAIVVLASIAIAVASFLPPILAAMTWLFAWLIPVFFIIIYGLFWQRSASAALITLGMVWICNFVWSFSDVAAGLGVFKSNAVMALCVSIIVGVIANYFIKGDKAYFKSQTYLDLKETNN</sequence>
<accession>A0A857JEV1</accession>
<dbReference type="PANTHER" id="PTHR48086">
    <property type="entry name" value="SODIUM/PROLINE SYMPORTER-RELATED"/>
    <property type="match status" value="1"/>
</dbReference>
<reference evidence="10 11" key="1">
    <citation type="submission" date="2019-12" db="EMBL/GenBank/DDBJ databases">
        <title>Genome sequencing and assembly of endphytes of Porphyra tenera.</title>
        <authorList>
            <person name="Park J.M."/>
            <person name="Shin R."/>
            <person name="Jo S.H."/>
        </authorList>
    </citation>
    <scope>NUCLEOTIDE SEQUENCE [LARGE SCALE GENOMIC DNA]</scope>
    <source>
        <strain evidence="10 11">GPM4</strain>
    </source>
</reference>
<comment type="subcellular location">
    <subcellularLocation>
        <location evidence="1">Membrane</location>
        <topology evidence="1">Multi-pass membrane protein</topology>
    </subcellularLocation>
</comment>
<comment type="similarity">
    <text evidence="2 8">Belongs to the sodium:solute symporter (SSF) (TC 2.A.21) family.</text>
</comment>
<feature type="transmembrane region" description="Helical" evidence="9">
    <location>
        <begin position="394"/>
        <end position="414"/>
    </location>
</feature>
<feature type="transmembrane region" description="Helical" evidence="9">
    <location>
        <begin position="6"/>
        <end position="24"/>
    </location>
</feature>
<feature type="transmembrane region" description="Helical" evidence="9">
    <location>
        <begin position="45"/>
        <end position="66"/>
    </location>
</feature>
<feature type="transmembrane region" description="Helical" evidence="9">
    <location>
        <begin position="121"/>
        <end position="139"/>
    </location>
</feature>
<feature type="transmembrane region" description="Helical" evidence="9">
    <location>
        <begin position="225"/>
        <end position="252"/>
    </location>
</feature>
<evidence type="ECO:0000256" key="8">
    <source>
        <dbReference type="RuleBase" id="RU362091"/>
    </source>
</evidence>
<protein>
    <submittedName>
        <fullName evidence="10">Sodium/glucose cotransporter</fullName>
    </submittedName>
</protein>
<dbReference type="Proteomes" id="UP000464524">
    <property type="component" value="Chromosome"/>
</dbReference>
<dbReference type="RefSeq" id="WP_160178420.1">
    <property type="nucleotide sequence ID" value="NZ_CP047656.1"/>
</dbReference>
<dbReference type="PANTHER" id="PTHR48086:SF7">
    <property type="entry name" value="SODIUM-SOLUTE SYMPORTER-RELATED"/>
    <property type="match status" value="1"/>
</dbReference>
<organism evidence="10 11">
    <name type="scientific">Paraglaciecola mesophila</name>
    <dbReference type="NCBI Taxonomy" id="197222"/>
    <lineage>
        <taxon>Bacteria</taxon>
        <taxon>Pseudomonadati</taxon>
        <taxon>Pseudomonadota</taxon>
        <taxon>Gammaproteobacteria</taxon>
        <taxon>Alteromonadales</taxon>
        <taxon>Alteromonadaceae</taxon>
        <taxon>Paraglaciecola</taxon>
    </lineage>
</organism>
<feature type="transmembrane region" description="Helical" evidence="9">
    <location>
        <begin position="317"/>
        <end position="348"/>
    </location>
</feature>
<keyword evidence="7 9" id="KW-0472">Membrane</keyword>
<feature type="transmembrane region" description="Helical" evidence="9">
    <location>
        <begin position="188"/>
        <end position="205"/>
    </location>
</feature>
<feature type="transmembrane region" description="Helical" evidence="9">
    <location>
        <begin position="78"/>
        <end position="101"/>
    </location>
</feature>
<keyword evidence="4 9" id="KW-0812">Transmembrane</keyword>
<evidence type="ECO:0000256" key="3">
    <source>
        <dbReference type="ARBA" id="ARBA00022448"/>
    </source>
</evidence>
<keyword evidence="6 9" id="KW-1133">Transmembrane helix</keyword>
<evidence type="ECO:0000256" key="6">
    <source>
        <dbReference type="ARBA" id="ARBA00022989"/>
    </source>
</evidence>
<dbReference type="CDD" id="cd10322">
    <property type="entry name" value="SLC5sbd"/>
    <property type="match status" value="1"/>
</dbReference>
<dbReference type="GO" id="GO:0015293">
    <property type="term" value="F:symporter activity"/>
    <property type="evidence" value="ECO:0007669"/>
    <property type="project" value="UniProtKB-KW"/>
</dbReference>
<feature type="transmembrane region" description="Helical" evidence="9">
    <location>
        <begin position="273"/>
        <end position="297"/>
    </location>
</feature>
<proteinExistence type="inferred from homology"/>
<feature type="transmembrane region" description="Helical" evidence="9">
    <location>
        <begin position="421"/>
        <end position="439"/>
    </location>
</feature>
<dbReference type="Gene3D" id="1.20.1730.10">
    <property type="entry name" value="Sodium/glucose cotransporter"/>
    <property type="match status" value="1"/>
</dbReference>
<evidence type="ECO:0000313" key="10">
    <source>
        <dbReference type="EMBL" id="QHJ10555.1"/>
    </source>
</evidence>
<evidence type="ECO:0000313" key="11">
    <source>
        <dbReference type="Proteomes" id="UP000464524"/>
    </source>
</evidence>
<dbReference type="AlphaFoldDB" id="A0A857JEV1"/>
<keyword evidence="3" id="KW-0813">Transport</keyword>
<dbReference type="PROSITE" id="PS50283">
    <property type="entry name" value="NA_SOLUT_SYMP_3"/>
    <property type="match status" value="1"/>
</dbReference>
<evidence type="ECO:0000256" key="4">
    <source>
        <dbReference type="ARBA" id="ARBA00022692"/>
    </source>
</evidence>
<dbReference type="EMBL" id="CP047656">
    <property type="protein sequence ID" value="QHJ10555.1"/>
    <property type="molecule type" value="Genomic_DNA"/>
</dbReference>
<dbReference type="GO" id="GO:0005886">
    <property type="term" value="C:plasma membrane"/>
    <property type="evidence" value="ECO:0007669"/>
    <property type="project" value="TreeGrafter"/>
</dbReference>
<evidence type="ECO:0000256" key="1">
    <source>
        <dbReference type="ARBA" id="ARBA00004141"/>
    </source>
</evidence>
<dbReference type="InterPro" id="IPR038377">
    <property type="entry name" value="Na/Glc_symporter_sf"/>
</dbReference>
<feature type="transmembrane region" description="Helical" evidence="9">
    <location>
        <begin position="369"/>
        <end position="388"/>
    </location>
</feature>
<feature type="transmembrane region" description="Helical" evidence="9">
    <location>
        <begin position="159"/>
        <end position="176"/>
    </location>
</feature>
<gene>
    <name evidence="10" type="ORF">FX988_00769</name>
</gene>
<keyword evidence="5" id="KW-0769">Symport</keyword>